<keyword evidence="1" id="KW-1133">Transmembrane helix</keyword>
<sequence length="192" mass="20268">MIRAFRTRAPLTHFASSTWSGLPRGNSALEIGIAMAIIGIIVTMAWGWQGSVTKRRIQNASYLIEGDLRFTQQTAVSTAGNGPQAELCLRADGYDIYTVVYQDPVARATPVAGSAVKRVNAGQEYAAGLQFTPDGAATYPCTADGSRNAIVYLASGAPEFPDTNTHTIAVALRGQTAHITIRPTTGLATVGP</sequence>
<dbReference type="InterPro" id="IPR045584">
    <property type="entry name" value="Pilin-like"/>
</dbReference>
<evidence type="ECO:0000313" key="3">
    <source>
        <dbReference type="Proteomes" id="UP000320048"/>
    </source>
</evidence>
<reference evidence="2 3" key="1">
    <citation type="journal article" date="2019" name="Nat. Microbiol.">
        <title>Mediterranean grassland soil C-N compound turnover is dependent on rainfall and depth, and is mediated by genomically divergent microorganisms.</title>
        <authorList>
            <person name="Diamond S."/>
            <person name="Andeer P.F."/>
            <person name="Li Z."/>
            <person name="Crits-Christoph A."/>
            <person name="Burstein D."/>
            <person name="Anantharaman K."/>
            <person name="Lane K.R."/>
            <person name="Thomas B.C."/>
            <person name="Pan C."/>
            <person name="Northen T.R."/>
            <person name="Banfield J.F."/>
        </authorList>
    </citation>
    <scope>NUCLEOTIDE SEQUENCE [LARGE SCALE GENOMIC DNA]</scope>
    <source>
        <strain evidence="2">NP_7</strain>
    </source>
</reference>
<name>A0A537J8U2_9BACT</name>
<gene>
    <name evidence="2" type="ORF">E6H04_09585</name>
</gene>
<comment type="caution">
    <text evidence="2">The sequence shown here is derived from an EMBL/GenBank/DDBJ whole genome shotgun (WGS) entry which is preliminary data.</text>
</comment>
<proteinExistence type="predicted"/>
<keyword evidence="1" id="KW-0812">Transmembrane</keyword>
<feature type="transmembrane region" description="Helical" evidence="1">
    <location>
        <begin position="28"/>
        <end position="48"/>
    </location>
</feature>
<protein>
    <submittedName>
        <fullName evidence="2">Uncharacterized protein</fullName>
    </submittedName>
</protein>
<dbReference type="EMBL" id="VBAO01000249">
    <property type="protein sequence ID" value="TMI79969.1"/>
    <property type="molecule type" value="Genomic_DNA"/>
</dbReference>
<dbReference type="Proteomes" id="UP000320048">
    <property type="component" value="Unassembled WGS sequence"/>
</dbReference>
<accession>A0A537J8U2</accession>
<evidence type="ECO:0000313" key="2">
    <source>
        <dbReference type="EMBL" id="TMI79969.1"/>
    </source>
</evidence>
<dbReference type="SUPFAM" id="SSF54523">
    <property type="entry name" value="Pili subunits"/>
    <property type="match status" value="1"/>
</dbReference>
<organism evidence="2 3">
    <name type="scientific">Candidatus Segetimicrobium genomatis</name>
    <dbReference type="NCBI Taxonomy" id="2569760"/>
    <lineage>
        <taxon>Bacteria</taxon>
        <taxon>Bacillati</taxon>
        <taxon>Candidatus Sysuimicrobiota</taxon>
        <taxon>Candidatus Sysuimicrobiia</taxon>
        <taxon>Candidatus Sysuimicrobiales</taxon>
        <taxon>Candidatus Segetimicrobiaceae</taxon>
        <taxon>Candidatus Segetimicrobium</taxon>
    </lineage>
</organism>
<keyword evidence="1" id="KW-0472">Membrane</keyword>
<dbReference type="AlphaFoldDB" id="A0A537J8U2"/>
<evidence type="ECO:0000256" key="1">
    <source>
        <dbReference type="SAM" id="Phobius"/>
    </source>
</evidence>